<protein>
    <submittedName>
        <fullName evidence="2">Uncharacterized protein</fullName>
    </submittedName>
</protein>
<name>A0A5C7DPJ3_9BACT</name>
<feature type="chain" id="PRO_5022852240" evidence="1">
    <location>
        <begin position="20"/>
        <end position="111"/>
    </location>
</feature>
<organism evidence="2 3">
    <name type="scientific">Campylobacter peloridis</name>
    <dbReference type="NCBI Taxonomy" id="488546"/>
    <lineage>
        <taxon>Bacteria</taxon>
        <taxon>Pseudomonadati</taxon>
        <taxon>Campylobacterota</taxon>
        <taxon>Epsilonproteobacteria</taxon>
        <taxon>Campylobacterales</taxon>
        <taxon>Campylobacteraceae</taxon>
        <taxon>Campylobacter</taxon>
    </lineage>
</organism>
<proteinExistence type="predicted"/>
<accession>A0A5C7DPJ3</accession>
<keyword evidence="1" id="KW-0732">Signal</keyword>
<evidence type="ECO:0000313" key="3">
    <source>
        <dbReference type="Proteomes" id="UP000321310"/>
    </source>
</evidence>
<dbReference type="EMBL" id="VOWB01000008">
    <property type="protein sequence ID" value="TXE84779.1"/>
    <property type="molecule type" value="Genomic_DNA"/>
</dbReference>
<sequence length="111" mass="12848">MKKNIFILFLLLISKSAYSCGGCIDSYLGNQNSNNGKNQYDNGENIISKEIESLNKIIQEEIINNENNILKEKKILLSLEKEKLLQNKKESFLMFKNNHLQNSINNLKVRE</sequence>
<dbReference type="RefSeq" id="WP_147574808.1">
    <property type="nucleotide sequence ID" value="NZ_VOWB01000008.1"/>
</dbReference>
<reference evidence="2 3" key="1">
    <citation type="submission" date="2019-07" db="EMBL/GenBank/DDBJ databases">
        <title>Rapid identification of Enteric Bacteria from Whole Genome Sequences (WGS) using Average Nucleotide Identity (ANI).</title>
        <authorList>
            <person name="Lane C."/>
        </authorList>
    </citation>
    <scope>NUCLEOTIDE SEQUENCE [LARGE SCALE GENOMIC DNA]</scope>
    <source>
        <strain evidence="2 3">2016D-0250</strain>
    </source>
</reference>
<evidence type="ECO:0000313" key="2">
    <source>
        <dbReference type="EMBL" id="TXE84779.1"/>
    </source>
</evidence>
<feature type="signal peptide" evidence="1">
    <location>
        <begin position="1"/>
        <end position="19"/>
    </location>
</feature>
<evidence type="ECO:0000256" key="1">
    <source>
        <dbReference type="SAM" id="SignalP"/>
    </source>
</evidence>
<gene>
    <name evidence="2" type="ORF">FPD46_00660</name>
</gene>
<dbReference type="AlphaFoldDB" id="A0A5C7DPJ3"/>
<comment type="caution">
    <text evidence="2">The sequence shown here is derived from an EMBL/GenBank/DDBJ whole genome shotgun (WGS) entry which is preliminary data.</text>
</comment>
<dbReference type="Proteomes" id="UP000321310">
    <property type="component" value="Unassembled WGS sequence"/>
</dbReference>